<dbReference type="EMBL" id="SMLL01000006">
    <property type="protein sequence ID" value="TFY97892.1"/>
    <property type="molecule type" value="Genomic_DNA"/>
</dbReference>
<dbReference type="OrthoDB" id="9816564at2"/>
<reference evidence="2 3" key="1">
    <citation type="submission" date="2019-03" db="EMBL/GenBank/DDBJ databases">
        <title>Ramlibacter rhizophilus CCTCC AB2015357, whole genome shotgun sequence.</title>
        <authorList>
            <person name="Zhang X."/>
            <person name="Feng G."/>
            <person name="Zhu H."/>
        </authorList>
    </citation>
    <scope>NUCLEOTIDE SEQUENCE [LARGE SCALE GENOMIC DNA]</scope>
    <source>
        <strain evidence="2 3">CCTCC AB2015357</strain>
    </source>
</reference>
<keyword evidence="1 2" id="KW-0808">Transferase</keyword>
<dbReference type="Proteomes" id="UP000297564">
    <property type="component" value="Unassembled WGS sequence"/>
</dbReference>
<dbReference type="Pfam" id="PF13489">
    <property type="entry name" value="Methyltransf_23"/>
    <property type="match status" value="1"/>
</dbReference>
<dbReference type="InterPro" id="IPR029063">
    <property type="entry name" value="SAM-dependent_MTases_sf"/>
</dbReference>
<gene>
    <name evidence="2" type="ORF">EZ242_15660</name>
</gene>
<keyword evidence="3" id="KW-1185">Reference proteome</keyword>
<organism evidence="2 3">
    <name type="scientific">Ramlibacter rhizophilus</name>
    <dbReference type="NCBI Taxonomy" id="1781167"/>
    <lineage>
        <taxon>Bacteria</taxon>
        <taxon>Pseudomonadati</taxon>
        <taxon>Pseudomonadota</taxon>
        <taxon>Betaproteobacteria</taxon>
        <taxon>Burkholderiales</taxon>
        <taxon>Comamonadaceae</taxon>
        <taxon>Ramlibacter</taxon>
    </lineage>
</organism>
<proteinExistence type="predicted"/>
<dbReference type="GO" id="GO:0032259">
    <property type="term" value="P:methylation"/>
    <property type="evidence" value="ECO:0007669"/>
    <property type="project" value="UniProtKB-KW"/>
</dbReference>
<dbReference type="PANTHER" id="PTHR43861:SF3">
    <property type="entry name" value="PUTATIVE (AFU_ORTHOLOGUE AFUA_2G14390)-RELATED"/>
    <property type="match status" value="1"/>
</dbReference>
<keyword evidence="2" id="KW-0489">Methyltransferase</keyword>
<dbReference type="PANTHER" id="PTHR43861">
    <property type="entry name" value="TRANS-ACONITATE 2-METHYLTRANSFERASE-RELATED"/>
    <property type="match status" value="1"/>
</dbReference>
<dbReference type="AlphaFoldDB" id="A0A4Z0BF14"/>
<dbReference type="CDD" id="cd02440">
    <property type="entry name" value="AdoMet_MTases"/>
    <property type="match status" value="1"/>
</dbReference>
<evidence type="ECO:0000313" key="3">
    <source>
        <dbReference type="Proteomes" id="UP000297564"/>
    </source>
</evidence>
<dbReference type="SUPFAM" id="SSF53335">
    <property type="entry name" value="S-adenosyl-L-methionine-dependent methyltransferases"/>
    <property type="match status" value="1"/>
</dbReference>
<protein>
    <submittedName>
        <fullName evidence="2">Class I SAM-dependent methyltransferase</fullName>
    </submittedName>
</protein>
<evidence type="ECO:0000313" key="2">
    <source>
        <dbReference type="EMBL" id="TFY97892.1"/>
    </source>
</evidence>
<sequence length="371" mass="41584">MCWCLQSRYSCALGCLRISAHKVRSCAPCELSGASDMHAGPLDWPAGGIEVLGRCPVCYSNSRELLHEQLLDRLFGTPGLWTLHRCECGVAYLDPRPRSDFLYLAYRDYYTHQRQDEAAGIASLMVRAKALIRRQYVGAKYGVRTRHSPGYALLRLFPAQTNALDAFMRHIPMPWGGRRLLDVGCGDGMFLAHAQLAGWNVMGTELDARAAAQAKSRGVEVFLGKVEDLLQSGVRFEQITLSHVIEHVADPRAILSAVRSLLVPGGACWIETPNIDAYGHQLFGPAWRGLEPPRHLQLFTRERLRLLCEAVGFQAVEDAPWHPDGWVVLEASMKLARQLDLKIDKGEIKKLRYFGSQDPEKREFITLCARC</sequence>
<evidence type="ECO:0000256" key="1">
    <source>
        <dbReference type="ARBA" id="ARBA00022679"/>
    </source>
</evidence>
<accession>A0A4Z0BF14</accession>
<comment type="caution">
    <text evidence="2">The sequence shown here is derived from an EMBL/GenBank/DDBJ whole genome shotgun (WGS) entry which is preliminary data.</text>
</comment>
<dbReference type="GO" id="GO:0008168">
    <property type="term" value="F:methyltransferase activity"/>
    <property type="evidence" value="ECO:0007669"/>
    <property type="project" value="UniProtKB-KW"/>
</dbReference>
<dbReference type="Gene3D" id="3.40.50.150">
    <property type="entry name" value="Vaccinia Virus protein VP39"/>
    <property type="match status" value="1"/>
</dbReference>
<name>A0A4Z0BF14_9BURK</name>